<feature type="compositionally biased region" description="Low complexity" evidence="1">
    <location>
        <begin position="182"/>
        <end position="191"/>
    </location>
</feature>
<gene>
    <name evidence="2" type="ORF">AVDCRST_MAG31-2416</name>
</gene>
<evidence type="ECO:0000256" key="1">
    <source>
        <dbReference type="SAM" id="MobiDB-lite"/>
    </source>
</evidence>
<sequence length="336" mass="36152">GVPVQRLAGHARLVLARLSGPGGGAHRLRSRHPPQGGPGNGHRREPEAQRLLHRHRAAVRGVGVVRAGRRPRHEILHRLLHRKGAVDRQRLRDQLDLHLLRDPAQVPVSRAAVGHRCGDCAARADDRGRRRAGQPGLLGAVHLCRLSGVHRHQDAVRRRQADGHREQPRGPLDQQPYAGHQGAARPALLRAGARREDRPAGDRRHPAVPGAGGNQPRGPGVRGGLGAGDLRHHHRHLYRLHVQHHGDPGPARAVFRAGRDGAPLPLPQVRAGAGAGIHRAQDLRGGLPARRRQVSAGAEPGRDLCADRRGHRLLAVEDARTGGVGLAQEHGAGAKL</sequence>
<dbReference type="EMBL" id="CADCWA010000185">
    <property type="protein sequence ID" value="CAA9531308.1"/>
    <property type="molecule type" value="Genomic_DNA"/>
</dbReference>
<feature type="region of interest" description="Disordered" evidence="1">
    <location>
        <begin position="18"/>
        <end position="45"/>
    </location>
</feature>
<feature type="non-terminal residue" evidence="2">
    <location>
        <position position="1"/>
    </location>
</feature>
<organism evidence="2">
    <name type="scientific">uncultured Sphingomonas sp</name>
    <dbReference type="NCBI Taxonomy" id="158754"/>
    <lineage>
        <taxon>Bacteria</taxon>
        <taxon>Pseudomonadati</taxon>
        <taxon>Pseudomonadota</taxon>
        <taxon>Alphaproteobacteria</taxon>
        <taxon>Sphingomonadales</taxon>
        <taxon>Sphingomonadaceae</taxon>
        <taxon>Sphingomonas</taxon>
        <taxon>environmental samples</taxon>
    </lineage>
</organism>
<dbReference type="AlphaFoldDB" id="A0A6J4TUA8"/>
<name>A0A6J4TUA8_9SPHN</name>
<feature type="compositionally biased region" description="Basic and acidic residues" evidence="1">
    <location>
        <begin position="193"/>
        <end position="205"/>
    </location>
</feature>
<evidence type="ECO:0000313" key="2">
    <source>
        <dbReference type="EMBL" id="CAA9531308.1"/>
    </source>
</evidence>
<feature type="compositionally biased region" description="Basic and acidic residues" evidence="1">
    <location>
        <begin position="151"/>
        <end position="168"/>
    </location>
</feature>
<protein>
    <submittedName>
        <fullName evidence="2">Integral membrane protein TerC</fullName>
    </submittedName>
</protein>
<accession>A0A6J4TUA8</accession>
<proteinExistence type="predicted"/>
<feature type="non-terminal residue" evidence="2">
    <location>
        <position position="336"/>
    </location>
</feature>
<feature type="compositionally biased region" description="Gly residues" evidence="1">
    <location>
        <begin position="210"/>
        <end position="225"/>
    </location>
</feature>
<feature type="region of interest" description="Disordered" evidence="1">
    <location>
        <begin position="151"/>
        <end position="225"/>
    </location>
</feature>
<reference evidence="2" key="1">
    <citation type="submission" date="2020-02" db="EMBL/GenBank/DDBJ databases">
        <authorList>
            <person name="Meier V. D."/>
        </authorList>
    </citation>
    <scope>NUCLEOTIDE SEQUENCE</scope>
    <source>
        <strain evidence="2">AVDCRST_MAG31</strain>
    </source>
</reference>